<dbReference type="PANTHER" id="PTHR11022">
    <property type="entry name" value="PEPTIDOGLYCAN RECOGNITION PROTEIN"/>
    <property type="match status" value="1"/>
</dbReference>
<dbReference type="RefSeq" id="WP_182633322.1">
    <property type="nucleotide sequence ID" value="NZ_JAALDM010000268.1"/>
</dbReference>
<protein>
    <submittedName>
        <fullName evidence="4">Peptidoglycan recognition family protein</fullName>
    </submittedName>
</protein>
<feature type="domain" description="N-acetylmuramoyl-L-alanine amidase" evidence="2">
    <location>
        <begin position="169"/>
        <end position="338"/>
    </location>
</feature>
<dbReference type="InterPro" id="IPR019546">
    <property type="entry name" value="TAT_signal_bac_arc"/>
</dbReference>
<reference evidence="4 5" key="1">
    <citation type="submission" date="2024-09" db="EMBL/GenBank/DDBJ databases">
        <authorList>
            <person name="Sun Q."/>
            <person name="Mori K."/>
        </authorList>
    </citation>
    <scope>NUCLEOTIDE SEQUENCE [LARGE SCALE GENOMIC DNA]</scope>
    <source>
        <strain evidence="4 5">CCM 7659</strain>
    </source>
</reference>
<dbReference type="SMART" id="SM00644">
    <property type="entry name" value="Ami_2"/>
    <property type="match status" value="1"/>
</dbReference>
<dbReference type="SMART" id="SM00701">
    <property type="entry name" value="PGRP"/>
    <property type="match status" value="1"/>
</dbReference>
<dbReference type="EMBL" id="JBHMDY010000032">
    <property type="protein sequence ID" value="MFB9261464.1"/>
    <property type="molecule type" value="Genomic_DNA"/>
</dbReference>
<sequence>MPVSRRGFLTAASVGVGAAVTSTIRGPIAGANPFDTGSLGGVAQDMMQSISTGSGMIQPNGPLGYVGVTFPSPEDIAGRIRFAFPDGSVGDWQPLELMDSAPDSGSVPASELVAAPDGAVSYEVDAPKGAEATVFDDGRGGNRNYNLGSVGTLGLPIIPRAAWGADDVAGNWWGTPQFHAAQGITIHHTASVPGGNRSAAVKAIYNYHAKTLGWGDVGYHLLIDPEGRIYQGRGGTPLGTPVFQAPPVLGVAPPIVTGGHVGGYNNGNIGISLLGNFTNHPPTPAAVGATIDAVRALCNATGINPRGGINYRNPQGGATRPMPAVSGHLDWGGTACPGGAFYPQMQFIRDHAANGWTPRAVSSGTFGS</sequence>
<dbReference type="CDD" id="cd06583">
    <property type="entry name" value="PGRP"/>
    <property type="match status" value="1"/>
</dbReference>
<dbReference type="PROSITE" id="PS51318">
    <property type="entry name" value="TAT"/>
    <property type="match status" value="1"/>
</dbReference>
<gene>
    <name evidence="4" type="ORF">ACFFVD_16930</name>
</gene>
<name>A0ABV5JXM3_9ACTN</name>
<dbReference type="InterPro" id="IPR006311">
    <property type="entry name" value="TAT_signal"/>
</dbReference>
<dbReference type="InterPro" id="IPR015510">
    <property type="entry name" value="PGRP"/>
</dbReference>
<dbReference type="Gene3D" id="3.40.80.10">
    <property type="entry name" value="Peptidoglycan recognition protein-like"/>
    <property type="match status" value="1"/>
</dbReference>
<evidence type="ECO:0000259" key="3">
    <source>
        <dbReference type="SMART" id="SM00701"/>
    </source>
</evidence>
<dbReference type="SUPFAM" id="SSF55846">
    <property type="entry name" value="N-acetylmuramoyl-L-alanine amidase-like"/>
    <property type="match status" value="1"/>
</dbReference>
<evidence type="ECO:0000313" key="4">
    <source>
        <dbReference type="EMBL" id="MFB9261464.1"/>
    </source>
</evidence>
<keyword evidence="5" id="KW-1185">Reference proteome</keyword>
<dbReference type="Proteomes" id="UP001589700">
    <property type="component" value="Unassembled WGS sequence"/>
</dbReference>
<comment type="caution">
    <text evidence="4">The sequence shown here is derived from an EMBL/GenBank/DDBJ whole genome shotgun (WGS) entry which is preliminary data.</text>
</comment>
<dbReference type="InterPro" id="IPR036505">
    <property type="entry name" value="Amidase/PGRP_sf"/>
</dbReference>
<accession>A0ABV5JXM3</accession>
<proteinExistence type="inferred from homology"/>
<evidence type="ECO:0000256" key="1">
    <source>
        <dbReference type="ARBA" id="ARBA00007553"/>
    </source>
</evidence>
<dbReference type="InterPro" id="IPR002502">
    <property type="entry name" value="Amidase_domain"/>
</dbReference>
<dbReference type="PANTHER" id="PTHR11022:SF41">
    <property type="entry name" value="PEPTIDOGLYCAN-RECOGNITION PROTEIN LC-RELATED"/>
    <property type="match status" value="1"/>
</dbReference>
<dbReference type="InterPro" id="IPR006619">
    <property type="entry name" value="PGRP_domain_met/bac"/>
</dbReference>
<dbReference type="Pfam" id="PF01510">
    <property type="entry name" value="Amidase_2"/>
    <property type="match status" value="1"/>
</dbReference>
<evidence type="ECO:0000313" key="5">
    <source>
        <dbReference type="Proteomes" id="UP001589700"/>
    </source>
</evidence>
<evidence type="ECO:0000259" key="2">
    <source>
        <dbReference type="SMART" id="SM00644"/>
    </source>
</evidence>
<organism evidence="4 5">
    <name type="scientific">Dietzia aerolata</name>
    <dbReference type="NCBI Taxonomy" id="595984"/>
    <lineage>
        <taxon>Bacteria</taxon>
        <taxon>Bacillati</taxon>
        <taxon>Actinomycetota</taxon>
        <taxon>Actinomycetes</taxon>
        <taxon>Mycobacteriales</taxon>
        <taxon>Dietziaceae</taxon>
        <taxon>Dietzia</taxon>
    </lineage>
</organism>
<dbReference type="NCBIfam" id="TIGR01409">
    <property type="entry name" value="TAT_signal_seq"/>
    <property type="match status" value="1"/>
</dbReference>
<comment type="similarity">
    <text evidence="1">Belongs to the N-acetylmuramoyl-L-alanine amidase 2 family.</text>
</comment>
<feature type="domain" description="Peptidoglycan recognition protein family" evidence="3">
    <location>
        <begin position="155"/>
        <end position="320"/>
    </location>
</feature>